<dbReference type="InterPro" id="IPR000276">
    <property type="entry name" value="GPCR_Rhodpsn"/>
</dbReference>
<keyword evidence="5 15" id="KW-0681">Retinal protein</keyword>
<dbReference type="Proteomes" id="UP000828390">
    <property type="component" value="Unassembled WGS sequence"/>
</dbReference>
<keyword evidence="11" id="KW-1015">Disulfide bond</keyword>
<evidence type="ECO:0000256" key="5">
    <source>
        <dbReference type="ARBA" id="ARBA00022925"/>
    </source>
</evidence>
<comment type="subcellular location">
    <subcellularLocation>
        <location evidence="1 15">Membrane</location>
        <topology evidence="1 15">Multi-pass membrane protein</topology>
    </subcellularLocation>
</comment>
<keyword evidence="14" id="KW-0449">Lipoprotein</keyword>
<dbReference type="SMART" id="SM01381">
    <property type="entry name" value="7TM_GPCR_Srsx"/>
    <property type="match status" value="1"/>
</dbReference>
<evidence type="ECO:0000256" key="13">
    <source>
        <dbReference type="ARBA" id="ARBA00023224"/>
    </source>
</evidence>
<dbReference type="FunFam" id="1.20.1070.10:FF:000044">
    <property type="entry name" value="Opsin, ultraviolet-sensitive"/>
    <property type="match status" value="1"/>
</dbReference>
<evidence type="ECO:0000256" key="4">
    <source>
        <dbReference type="ARBA" id="ARBA00022692"/>
    </source>
</evidence>
<keyword evidence="10" id="KW-0564">Palmitate</keyword>
<protein>
    <recommendedName>
        <fullName evidence="17">G-protein coupled receptors family 1 profile domain-containing protein</fullName>
    </recommendedName>
</protein>
<comment type="caution">
    <text evidence="18">The sequence shown here is derived from an EMBL/GenBank/DDBJ whole genome shotgun (WGS) entry which is preliminary data.</text>
</comment>
<evidence type="ECO:0000256" key="9">
    <source>
        <dbReference type="ARBA" id="ARBA00023136"/>
    </source>
</evidence>
<keyword evidence="12 15" id="KW-0675">Receptor</keyword>
<keyword evidence="4 15" id="KW-0812">Transmembrane</keyword>
<evidence type="ECO:0000259" key="17">
    <source>
        <dbReference type="PROSITE" id="PS50262"/>
    </source>
</evidence>
<dbReference type="EMBL" id="JAIWYP010000002">
    <property type="protein sequence ID" value="KAH3870004.1"/>
    <property type="molecule type" value="Genomic_DNA"/>
</dbReference>
<evidence type="ECO:0000256" key="14">
    <source>
        <dbReference type="ARBA" id="ARBA00023288"/>
    </source>
</evidence>
<keyword evidence="6 15" id="KW-1133">Transmembrane helix</keyword>
<dbReference type="GO" id="GO:0004930">
    <property type="term" value="F:G protein-coupled receptor activity"/>
    <property type="evidence" value="ECO:0007669"/>
    <property type="project" value="UniProtKB-KW"/>
</dbReference>
<evidence type="ECO:0000256" key="6">
    <source>
        <dbReference type="ARBA" id="ARBA00022989"/>
    </source>
</evidence>
<dbReference type="PANTHER" id="PTHR24240">
    <property type="entry name" value="OPSIN"/>
    <property type="match status" value="1"/>
</dbReference>
<evidence type="ECO:0000256" key="2">
    <source>
        <dbReference type="ARBA" id="ARBA00022543"/>
    </source>
</evidence>
<organism evidence="18 19">
    <name type="scientific">Dreissena polymorpha</name>
    <name type="common">Zebra mussel</name>
    <name type="synonym">Mytilus polymorpha</name>
    <dbReference type="NCBI Taxonomy" id="45954"/>
    <lineage>
        <taxon>Eukaryota</taxon>
        <taxon>Metazoa</taxon>
        <taxon>Spiralia</taxon>
        <taxon>Lophotrochozoa</taxon>
        <taxon>Mollusca</taxon>
        <taxon>Bivalvia</taxon>
        <taxon>Autobranchia</taxon>
        <taxon>Heteroconchia</taxon>
        <taxon>Euheterodonta</taxon>
        <taxon>Imparidentia</taxon>
        <taxon>Neoheterodontei</taxon>
        <taxon>Myida</taxon>
        <taxon>Dreissenoidea</taxon>
        <taxon>Dreissenidae</taxon>
        <taxon>Dreissena</taxon>
    </lineage>
</organism>
<dbReference type="PRINTS" id="PR00237">
    <property type="entry name" value="GPCRRHODOPSN"/>
</dbReference>
<evidence type="ECO:0000256" key="16">
    <source>
        <dbReference type="SAM" id="MobiDB-lite"/>
    </source>
</evidence>
<feature type="region of interest" description="Disordered" evidence="16">
    <location>
        <begin position="458"/>
        <end position="500"/>
    </location>
</feature>
<dbReference type="AlphaFoldDB" id="A0A9D4M595"/>
<keyword evidence="3 15" id="KW-0716">Sensory transduction</keyword>
<evidence type="ECO:0000256" key="8">
    <source>
        <dbReference type="ARBA" id="ARBA00023040"/>
    </source>
</evidence>
<evidence type="ECO:0000256" key="12">
    <source>
        <dbReference type="ARBA" id="ARBA00023170"/>
    </source>
</evidence>
<feature type="transmembrane region" description="Helical" evidence="15">
    <location>
        <begin position="221"/>
        <end position="243"/>
    </location>
</feature>
<evidence type="ECO:0000256" key="10">
    <source>
        <dbReference type="ARBA" id="ARBA00023139"/>
    </source>
</evidence>
<evidence type="ECO:0000256" key="7">
    <source>
        <dbReference type="ARBA" id="ARBA00022991"/>
    </source>
</evidence>
<dbReference type="InterPro" id="IPR050125">
    <property type="entry name" value="GPCR_opsins"/>
</dbReference>
<accession>A0A9D4M595</accession>
<keyword evidence="19" id="KW-1185">Reference proteome</keyword>
<gene>
    <name evidence="18" type="ORF">DPMN_033182</name>
</gene>
<comment type="caution">
    <text evidence="15">Lacks conserved residue(s) required for the propagation of feature annotation.</text>
</comment>
<proteinExistence type="inferred from homology"/>
<evidence type="ECO:0000256" key="1">
    <source>
        <dbReference type="ARBA" id="ARBA00004141"/>
    </source>
</evidence>
<dbReference type="PROSITE" id="PS00238">
    <property type="entry name" value="OPSIN"/>
    <property type="match status" value="1"/>
</dbReference>
<feature type="transmembrane region" description="Helical" evidence="15">
    <location>
        <begin position="112"/>
        <end position="132"/>
    </location>
</feature>
<dbReference type="GO" id="GO:0007602">
    <property type="term" value="P:phototransduction"/>
    <property type="evidence" value="ECO:0007669"/>
    <property type="project" value="UniProtKB-KW"/>
</dbReference>
<dbReference type="CDD" id="cd15337">
    <property type="entry name" value="7tmA_Opsin_Gq_invertebrates"/>
    <property type="match status" value="1"/>
</dbReference>
<dbReference type="Gene3D" id="1.20.1070.10">
    <property type="entry name" value="Rhodopsin 7-helix transmembrane proteins"/>
    <property type="match status" value="1"/>
</dbReference>
<comment type="similarity">
    <text evidence="15">Belongs to the G-protein coupled receptor 1 family. Opsin subfamily.</text>
</comment>
<dbReference type="PRINTS" id="PR00238">
    <property type="entry name" value="OPSIN"/>
</dbReference>
<keyword evidence="9 15" id="KW-0472">Membrane</keyword>
<feature type="compositionally biased region" description="Polar residues" evidence="16">
    <location>
        <begin position="319"/>
        <end position="336"/>
    </location>
</feature>
<dbReference type="SUPFAM" id="SSF81321">
    <property type="entry name" value="Family A G protein-coupled receptor-like"/>
    <property type="match status" value="1"/>
</dbReference>
<dbReference type="PROSITE" id="PS00237">
    <property type="entry name" value="G_PROTEIN_RECEP_F1_1"/>
    <property type="match status" value="1"/>
</dbReference>
<dbReference type="PROSITE" id="PS50262">
    <property type="entry name" value="G_PROTEIN_RECEP_F1_2"/>
    <property type="match status" value="1"/>
</dbReference>
<reference evidence="18" key="2">
    <citation type="submission" date="2020-11" db="EMBL/GenBank/DDBJ databases">
        <authorList>
            <person name="McCartney M.A."/>
            <person name="Auch B."/>
            <person name="Kono T."/>
            <person name="Mallez S."/>
            <person name="Becker A."/>
            <person name="Gohl D.M."/>
            <person name="Silverstein K.A.T."/>
            <person name="Koren S."/>
            <person name="Bechman K.B."/>
            <person name="Herman A."/>
            <person name="Abrahante J.E."/>
            <person name="Garbe J."/>
        </authorList>
    </citation>
    <scope>NUCLEOTIDE SEQUENCE</scope>
    <source>
        <strain evidence="18">Duluth1</strain>
        <tissue evidence="18">Whole animal</tissue>
    </source>
</reference>
<keyword evidence="8 15" id="KW-0297">G-protein coupled receptor</keyword>
<keyword evidence="13 15" id="KW-0807">Transducer</keyword>
<sequence>MTVVAFCGIFGNIIVIWMFSREQSLRTSSNMFIVNLAISDCTFCVVNGFPLMSLSAFNKRWIFGQAACEFYGLIGGIFGIMSINTNAMIAIDRYMAIARPIHVAKFMTRKRAFFMIIIVWILSLVTCLPPIFGWGRYIPEGFQTSCTFDYLTRTENNRTYIIFMYILGFAAPLTTIIVCYFMIVRAVMKHEQEMKKTAKKMNAEIRTNQEEKRMEIKVAKISIMILCLYLLSWLPYATIALIAQFGDPMFVTPFWSEIPVLFAKASSMHNPLVYAFSHPKFRKAVQARIPWLLCCCEPTLDKTPQPSGTYRAGDRSASRRSQSSVTGAASLDSEMSNLSDATTYQDMEFRLRKLEEKTGTAPKRNSRRRGATREKSYEMPDEIPTGRIIQDLTHALIEVAGREKQVVRPVYLPGNTLQNPSNASAPGQAQTEMFVLDSTTLPQLAKYLAQFSTLNSASAGHSNAGMDMSPETPSTEVVGNGGGAHARANYRSNDSVDEAL</sequence>
<evidence type="ECO:0000313" key="19">
    <source>
        <dbReference type="Proteomes" id="UP000828390"/>
    </source>
</evidence>
<dbReference type="InterPro" id="IPR001760">
    <property type="entry name" value="Opsin"/>
</dbReference>
<feature type="region of interest" description="Disordered" evidence="16">
    <location>
        <begin position="304"/>
        <end position="336"/>
    </location>
</feature>
<dbReference type="GO" id="GO:0009881">
    <property type="term" value="F:photoreceptor activity"/>
    <property type="evidence" value="ECO:0007669"/>
    <property type="project" value="UniProtKB-KW"/>
</dbReference>
<evidence type="ECO:0000313" key="18">
    <source>
        <dbReference type="EMBL" id="KAH3870004.1"/>
    </source>
</evidence>
<keyword evidence="2 15" id="KW-0600">Photoreceptor protein</keyword>
<name>A0A9D4M595_DREPO</name>
<keyword evidence="7 15" id="KW-0157">Chromophore</keyword>
<dbReference type="InterPro" id="IPR017452">
    <property type="entry name" value="GPCR_Rhodpsn_7TM"/>
</dbReference>
<dbReference type="GO" id="GO:0007601">
    <property type="term" value="P:visual perception"/>
    <property type="evidence" value="ECO:0007669"/>
    <property type="project" value="InterPro"/>
</dbReference>
<dbReference type="GO" id="GO:0016020">
    <property type="term" value="C:membrane"/>
    <property type="evidence" value="ECO:0007669"/>
    <property type="project" value="UniProtKB-SubCell"/>
</dbReference>
<reference evidence="18" key="1">
    <citation type="journal article" date="2019" name="bioRxiv">
        <title>The Genome of the Zebra Mussel, Dreissena polymorpha: A Resource for Invasive Species Research.</title>
        <authorList>
            <person name="McCartney M.A."/>
            <person name="Auch B."/>
            <person name="Kono T."/>
            <person name="Mallez S."/>
            <person name="Zhang Y."/>
            <person name="Obille A."/>
            <person name="Becker A."/>
            <person name="Abrahante J.E."/>
            <person name="Garbe J."/>
            <person name="Badalamenti J.P."/>
            <person name="Herman A."/>
            <person name="Mangelson H."/>
            <person name="Liachko I."/>
            <person name="Sullivan S."/>
            <person name="Sone E.D."/>
            <person name="Koren S."/>
            <person name="Silverstein K.A.T."/>
            <person name="Beckman K.B."/>
            <person name="Gohl D.M."/>
        </authorList>
    </citation>
    <scope>NUCLEOTIDE SEQUENCE</scope>
    <source>
        <strain evidence="18">Duluth1</strain>
        <tissue evidence="18">Whole animal</tissue>
    </source>
</reference>
<feature type="domain" description="G-protein coupled receptors family 1 profile" evidence="17">
    <location>
        <begin position="11"/>
        <end position="274"/>
    </location>
</feature>
<dbReference type="InterPro" id="IPR027430">
    <property type="entry name" value="Retinal_BS"/>
</dbReference>
<feature type="transmembrane region" description="Helical" evidence="15">
    <location>
        <begin position="70"/>
        <end position="91"/>
    </location>
</feature>
<feature type="region of interest" description="Disordered" evidence="16">
    <location>
        <begin position="353"/>
        <end position="377"/>
    </location>
</feature>
<evidence type="ECO:0000256" key="3">
    <source>
        <dbReference type="ARBA" id="ARBA00022606"/>
    </source>
</evidence>
<evidence type="ECO:0000256" key="11">
    <source>
        <dbReference type="ARBA" id="ARBA00023157"/>
    </source>
</evidence>
<feature type="transmembrane region" description="Helical" evidence="15">
    <location>
        <begin position="160"/>
        <end position="187"/>
    </location>
</feature>
<feature type="transmembrane region" description="Helical" evidence="15">
    <location>
        <begin position="31"/>
        <end position="50"/>
    </location>
</feature>
<dbReference type="Pfam" id="PF00001">
    <property type="entry name" value="7tm_1"/>
    <property type="match status" value="1"/>
</dbReference>
<evidence type="ECO:0000256" key="15">
    <source>
        <dbReference type="RuleBase" id="RU004951"/>
    </source>
</evidence>